<feature type="domain" description="VOC" evidence="1">
    <location>
        <begin position="154"/>
        <end position="273"/>
    </location>
</feature>
<reference evidence="2 3" key="1">
    <citation type="submission" date="2023-09" db="EMBL/GenBank/DDBJ databases">
        <authorList>
            <person name="Rey-Velasco X."/>
        </authorList>
    </citation>
    <scope>NUCLEOTIDE SEQUENCE [LARGE SCALE GENOMIC DNA]</scope>
    <source>
        <strain evidence="2 3">F260</strain>
    </source>
</reference>
<dbReference type="Pfam" id="PF00903">
    <property type="entry name" value="Glyoxalase"/>
    <property type="match status" value="2"/>
</dbReference>
<dbReference type="PROSITE" id="PS51819">
    <property type="entry name" value="VOC"/>
    <property type="match status" value="2"/>
</dbReference>
<dbReference type="RefSeq" id="WP_311495910.1">
    <property type="nucleotide sequence ID" value="NZ_JAVRHO010000021.1"/>
</dbReference>
<name>A0ABU3CN75_9FLAO</name>
<dbReference type="Gene3D" id="3.10.180.10">
    <property type="entry name" value="2,3-Dihydroxybiphenyl 1,2-Dioxygenase, domain 1"/>
    <property type="match status" value="2"/>
</dbReference>
<dbReference type="InterPro" id="IPR029068">
    <property type="entry name" value="Glyas_Bleomycin-R_OHBP_Dase"/>
</dbReference>
<evidence type="ECO:0000259" key="1">
    <source>
        <dbReference type="PROSITE" id="PS51819"/>
    </source>
</evidence>
<sequence length="319" mass="35852">MGNLLTGLHHVTSFASNPQKNVDFYAGILGLRMVKKTVNFDAPHIYHLYYGDELGQPGTILTFFPYNGIGKGRKGNGQVTVTSFSIPENSLEYWMRRLDKFKVSYHKPVQYFNKETSIYFEDNDGMGIELVANNNDNRPGFSYGQIPQEFAVKGFYGVTIGQSNPKATLALLTEEMEHKQILEQDNRIRLTTTDRAGSYVDIVTDATAPRGLGGAGTVHHVAFATPNDATQLEFREKLLKNGILEPTPVLDRQYFHSIYFREPGGVLFEVATNDIGFTIDETEEELGTELKLPSWEEKNRAAIENGLDPIEANIEKFRD</sequence>
<accession>A0ABU3CN75</accession>
<dbReference type="SUPFAM" id="SSF54593">
    <property type="entry name" value="Glyoxalase/Bleomycin resistance protein/Dihydroxybiphenyl dioxygenase"/>
    <property type="match status" value="1"/>
</dbReference>
<dbReference type="InterPro" id="IPR052537">
    <property type="entry name" value="Extradiol_RC_dioxygenase"/>
</dbReference>
<dbReference type="InterPro" id="IPR037523">
    <property type="entry name" value="VOC_core"/>
</dbReference>
<proteinExistence type="predicted"/>
<evidence type="ECO:0000313" key="3">
    <source>
        <dbReference type="Proteomes" id="UP001245285"/>
    </source>
</evidence>
<evidence type="ECO:0000313" key="2">
    <source>
        <dbReference type="EMBL" id="MDT0647809.1"/>
    </source>
</evidence>
<organism evidence="2 3">
    <name type="scientific">Autumnicola lenta</name>
    <dbReference type="NCBI Taxonomy" id="3075593"/>
    <lineage>
        <taxon>Bacteria</taxon>
        <taxon>Pseudomonadati</taxon>
        <taxon>Bacteroidota</taxon>
        <taxon>Flavobacteriia</taxon>
        <taxon>Flavobacteriales</taxon>
        <taxon>Flavobacteriaceae</taxon>
        <taxon>Autumnicola</taxon>
    </lineage>
</organism>
<dbReference type="InterPro" id="IPR004360">
    <property type="entry name" value="Glyas_Fos-R_dOase_dom"/>
</dbReference>
<protein>
    <submittedName>
        <fullName evidence="2">VOC family protein</fullName>
    </submittedName>
</protein>
<gene>
    <name evidence="2" type="ORF">RM545_14005</name>
</gene>
<dbReference type="PANTHER" id="PTHR36110:SF2">
    <property type="entry name" value="RING-CLEAVING DIOXYGENASE MHQE-RELATED"/>
    <property type="match status" value="1"/>
</dbReference>
<dbReference type="EMBL" id="JAVRHO010000021">
    <property type="protein sequence ID" value="MDT0647809.1"/>
    <property type="molecule type" value="Genomic_DNA"/>
</dbReference>
<keyword evidence="3" id="KW-1185">Reference proteome</keyword>
<comment type="caution">
    <text evidence="2">The sequence shown here is derived from an EMBL/GenBank/DDBJ whole genome shotgun (WGS) entry which is preliminary data.</text>
</comment>
<dbReference type="Proteomes" id="UP001245285">
    <property type="component" value="Unassembled WGS sequence"/>
</dbReference>
<feature type="domain" description="VOC" evidence="1">
    <location>
        <begin position="7"/>
        <end position="133"/>
    </location>
</feature>
<dbReference type="PANTHER" id="PTHR36110">
    <property type="entry name" value="RING-CLEAVING DIOXYGENASE MHQE-RELATED"/>
    <property type="match status" value="1"/>
</dbReference>